<evidence type="ECO:0000313" key="3">
    <source>
        <dbReference type="Proteomes" id="UP000623467"/>
    </source>
</evidence>
<keyword evidence="1" id="KW-0812">Transmembrane</keyword>
<organism evidence="2 3">
    <name type="scientific">Mycena sanguinolenta</name>
    <dbReference type="NCBI Taxonomy" id="230812"/>
    <lineage>
        <taxon>Eukaryota</taxon>
        <taxon>Fungi</taxon>
        <taxon>Dikarya</taxon>
        <taxon>Basidiomycota</taxon>
        <taxon>Agaricomycotina</taxon>
        <taxon>Agaricomycetes</taxon>
        <taxon>Agaricomycetidae</taxon>
        <taxon>Agaricales</taxon>
        <taxon>Marasmiineae</taxon>
        <taxon>Mycenaceae</taxon>
        <taxon>Mycena</taxon>
    </lineage>
</organism>
<feature type="transmembrane region" description="Helical" evidence="1">
    <location>
        <begin position="12"/>
        <end position="29"/>
    </location>
</feature>
<dbReference type="EMBL" id="JACAZH010000001">
    <property type="protein sequence ID" value="KAF7375900.1"/>
    <property type="molecule type" value="Genomic_DNA"/>
</dbReference>
<dbReference type="Proteomes" id="UP000623467">
    <property type="component" value="Unassembled WGS sequence"/>
</dbReference>
<dbReference type="OrthoDB" id="2998233at2759"/>
<name>A0A8H6ZB99_9AGAR</name>
<protein>
    <submittedName>
        <fullName evidence="2">Uncharacterized protein</fullName>
    </submittedName>
</protein>
<evidence type="ECO:0000313" key="2">
    <source>
        <dbReference type="EMBL" id="KAF7375900.1"/>
    </source>
</evidence>
<accession>A0A8H6ZB99</accession>
<sequence>MFINFRTFRKILLGVILLVSVTSLVLSIYLKPSFVHPNSAYVLVAILDTIVFAVILSIIRKPFFHSPQPVATEALGLFTLLPFALILVLYSLTLSVTPDPTALEILAVLQILIFIGTILHGLYTMGLIWTAMITVCVFDRNVWSRDIESSPSPFPMAFLLGFICPCFRPDVTCWEDAPEHSRVVCLPGCNCSVAKTQLPSEFEGNRLEPTSGDMQVASRLSSGSLVRVPNDVERRLSIVIAFEEV</sequence>
<dbReference type="AlphaFoldDB" id="A0A8H6ZB99"/>
<reference evidence="2" key="1">
    <citation type="submission" date="2020-05" db="EMBL/GenBank/DDBJ databases">
        <title>Mycena genomes resolve the evolution of fungal bioluminescence.</title>
        <authorList>
            <person name="Tsai I.J."/>
        </authorList>
    </citation>
    <scope>NUCLEOTIDE SEQUENCE</scope>
    <source>
        <strain evidence="2">160909Yilan</strain>
    </source>
</reference>
<keyword evidence="1" id="KW-0472">Membrane</keyword>
<keyword evidence="3" id="KW-1185">Reference proteome</keyword>
<feature type="transmembrane region" description="Helical" evidence="1">
    <location>
        <begin position="105"/>
        <end position="138"/>
    </location>
</feature>
<comment type="caution">
    <text evidence="2">The sequence shown here is derived from an EMBL/GenBank/DDBJ whole genome shotgun (WGS) entry which is preliminary data.</text>
</comment>
<feature type="transmembrane region" description="Helical" evidence="1">
    <location>
        <begin position="41"/>
        <end position="59"/>
    </location>
</feature>
<evidence type="ECO:0000256" key="1">
    <source>
        <dbReference type="SAM" id="Phobius"/>
    </source>
</evidence>
<keyword evidence="1" id="KW-1133">Transmembrane helix</keyword>
<proteinExistence type="predicted"/>
<gene>
    <name evidence="2" type="ORF">MSAN_00004400</name>
</gene>
<feature type="transmembrane region" description="Helical" evidence="1">
    <location>
        <begin position="71"/>
        <end position="93"/>
    </location>
</feature>